<comment type="caution">
    <text evidence="4">The sequence shown here is derived from an EMBL/GenBank/DDBJ whole genome shotgun (WGS) entry which is preliminary data.</text>
</comment>
<dbReference type="GO" id="GO:0005634">
    <property type="term" value="C:nucleus"/>
    <property type="evidence" value="ECO:0007669"/>
    <property type="project" value="UniProtKB-SubCell"/>
</dbReference>
<dbReference type="AlphaFoldDB" id="A0A0J7K795"/>
<dbReference type="Proteomes" id="UP000036403">
    <property type="component" value="Unassembled WGS sequence"/>
</dbReference>
<reference evidence="4 5" key="1">
    <citation type="submission" date="2015-04" db="EMBL/GenBank/DDBJ databases">
        <title>Lasius niger genome sequencing.</title>
        <authorList>
            <person name="Konorov E.A."/>
            <person name="Nikitin M.A."/>
            <person name="Kirill M.V."/>
            <person name="Chang P."/>
        </authorList>
    </citation>
    <scope>NUCLEOTIDE SEQUENCE [LARGE SCALE GENOMIC DNA]</scope>
    <source>
        <tissue evidence="4">Whole</tissue>
    </source>
</reference>
<dbReference type="GO" id="GO:1904263">
    <property type="term" value="P:positive regulation of TORC1 signaling"/>
    <property type="evidence" value="ECO:0007669"/>
    <property type="project" value="TreeGrafter"/>
</dbReference>
<feature type="compositionally biased region" description="Polar residues" evidence="3">
    <location>
        <begin position="1"/>
        <end position="19"/>
    </location>
</feature>
<name>A0A0J7K795_LASNI</name>
<dbReference type="GO" id="GO:0010506">
    <property type="term" value="P:regulation of autophagy"/>
    <property type="evidence" value="ECO:0007669"/>
    <property type="project" value="TreeGrafter"/>
</dbReference>
<dbReference type="OrthoDB" id="10072039at2759"/>
<feature type="region of interest" description="Disordered" evidence="3">
    <location>
        <begin position="148"/>
        <end position="170"/>
    </location>
</feature>
<dbReference type="PaxDb" id="67767-A0A0J7K795"/>
<protein>
    <submittedName>
        <fullName evidence="4">Ww domain-containing adapter protein with coiled-coil</fullName>
    </submittedName>
</protein>
<accession>A0A0J7K795</accession>
<dbReference type="EMBL" id="LBMM01012187">
    <property type="protein sequence ID" value="KMQ86363.1"/>
    <property type="molecule type" value="Genomic_DNA"/>
</dbReference>
<keyword evidence="2" id="KW-0539">Nucleus</keyword>
<evidence type="ECO:0000256" key="1">
    <source>
        <dbReference type="ARBA" id="ARBA00004123"/>
    </source>
</evidence>
<dbReference type="GO" id="GO:0003682">
    <property type="term" value="F:chromatin binding"/>
    <property type="evidence" value="ECO:0007669"/>
    <property type="project" value="TreeGrafter"/>
</dbReference>
<evidence type="ECO:0000256" key="2">
    <source>
        <dbReference type="ARBA" id="ARBA00023242"/>
    </source>
</evidence>
<organism evidence="4 5">
    <name type="scientific">Lasius niger</name>
    <name type="common">Black garden ant</name>
    <dbReference type="NCBI Taxonomy" id="67767"/>
    <lineage>
        <taxon>Eukaryota</taxon>
        <taxon>Metazoa</taxon>
        <taxon>Ecdysozoa</taxon>
        <taxon>Arthropoda</taxon>
        <taxon>Hexapoda</taxon>
        <taxon>Insecta</taxon>
        <taxon>Pterygota</taxon>
        <taxon>Neoptera</taxon>
        <taxon>Endopterygota</taxon>
        <taxon>Hymenoptera</taxon>
        <taxon>Apocrita</taxon>
        <taxon>Aculeata</taxon>
        <taxon>Formicoidea</taxon>
        <taxon>Formicidae</taxon>
        <taxon>Formicinae</taxon>
        <taxon>Lasius</taxon>
        <taxon>Lasius</taxon>
    </lineage>
</organism>
<comment type="subcellular location">
    <subcellularLocation>
        <location evidence="1">Nucleus</location>
    </subcellularLocation>
</comment>
<evidence type="ECO:0000313" key="5">
    <source>
        <dbReference type="Proteomes" id="UP000036403"/>
    </source>
</evidence>
<dbReference type="GO" id="GO:0000993">
    <property type="term" value="F:RNA polymerase II complex binding"/>
    <property type="evidence" value="ECO:0007669"/>
    <property type="project" value="TreeGrafter"/>
</dbReference>
<gene>
    <name evidence="4" type="ORF">RF55_14659</name>
</gene>
<evidence type="ECO:0000256" key="3">
    <source>
        <dbReference type="SAM" id="MobiDB-lite"/>
    </source>
</evidence>
<dbReference type="InterPro" id="IPR038867">
    <property type="entry name" value="WAC"/>
</dbReference>
<dbReference type="STRING" id="67767.A0A0J7K795"/>
<dbReference type="PANTHER" id="PTHR15911">
    <property type="entry name" value="WW DOMAIN-CONTAINING ADAPTER PROTEIN WITH COILED-COIL"/>
    <property type="match status" value="1"/>
</dbReference>
<feature type="compositionally biased region" description="Polar residues" evidence="3">
    <location>
        <begin position="41"/>
        <end position="65"/>
    </location>
</feature>
<dbReference type="PANTHER" id="PTHR15911:SF6">
    <property type="entry name" value="WW DOMAIN-CONTAINING ADAPTER PROTEIN WITH COILED-COIL"/>
    <property type="match status" value="1"/>
</dbReference>
<feature type="region of interest" description="Disordered" evidence="3">
    <location>
        <begin position="1"/>
        <end position="73"/>
    </location>
</feature>
<evidence type="ECO:0000313" key="4">
    <source>
        <dbReference type="EMBL" id="KMQ86363.1"/>
    </source>
</evidence>
<keyword evidence="5" id="KW-1185">Reference proteome</keyword>
<sequence>MDISPGDSTPTSEPVTSSCAHDPLPQGPVLLATALPRLTSHPPSTTPQAAGKLSSPTQQQGNSNAPGPPVSLANLPRLLSQITGNKEQPDITPQKALQTIQTAILLSRQAQKLSEEAHTMGSLQCTRVSAELKTARSIVRLTEIQATLQEQSESTSLRSTAGLSKSQTQH</sequence>
<proteinExistence type="predicted"/>